<evidence type="ECO:0000313" key="8">
    <source>
        <dbReference type="WBParaSite" id="ALUE_0000183301-mRNA-1"/>
    </source>
</evidence>
<dbReference type="Proteomes" id="UP000036681">
    <property type="component" value="Unplaced"/>
</dbReference>
<dbReference type="WBParaSite" id="ALUE_0000183301-mRNA-1">
    <property type="protein sequence ID" value="ALUE_0000183301-mRNA-1"/>
    <property type="gene ID" value="ALUE_0000183301"/>
</dbReference>
<dbReference type="AlphaFoldDB" id="A0A0M3HJY8"/>
<evidence type="ECO:0000256" key="1">
    <source>
        <dbReference type="ARBA" id="ARBA00009995"/>
    </source>
</evidence>
<name>A0A0M3HJY8_ASCLU</name>
<evidence type="ECO:0000256" key="5">
    <source>
        <dbReference type="ARBA" id="ARBA00047475"/>
    </source>
</evidence>
<dbReference type="InterPro" id="IPR050271">
    <property type="entry name" value="UDP-glycosyltransferase"/>
</dbReference>
<keyword evidence="6" id="KW-0732">Signal</keyword>
<organism evidence="7 8">
    <name type="scientific">Ascaris lumbricoides</name>
    <name type="common">Giant roundworm</name>
    <dbReference type="NCBI Taxonomy" id="6252"/>
    <lineage>
        <taxon>Eukaryota</taxon>
        <taxon>Metazoa</taxon>
        <taxon>Ecdysozoa</taxon>
        <taxon>Nematoda</taxon>
        <taxon>Chromadorea</taxon>
        <taxon>Rhabditida</taxon>
        <taxon>Spirurina</taxon>
        <taxon>Ascaridomorpha</taxon>
        <taxon>Ascaridoidea</taxon>
        <taxon>Ascarididae</taxon>
        <taxon>Ascaris</taxon>
    </lineage>
</organism>
<dbReference type="EC" id="2.4.1.17" evidence="2"/>
<comment type="catalytic activity">
    <reaction evidence="5">
        <text>glucuronate acceptor + UDP-alpha-D-glucuronate = acceptor beta-D-glucuronoside + UDP + H(+)</text>
        <dbReference type="Rhea" id="RHEA:21032"/>
        <dbReference type="ChEBI" id="CHEBI:15378"/>
        <dbReference type="ChEBI" id="CHEBI:58052"/>
        <dbReference type="ChEBI" id="CHEBI:58223"/>
        <dbReference type="ChEBI" id="CHEBI:132367"/>
        <dbReference type="ChEBI" id="CHEBI:132368"/>
        <dbReference type="EC" id="2.4.1.17"/>
    </reaction>
</comment>
<evidence type="ECO:0000256" key="4">
    <source>
        <dbReference type="ARBA" id="ARBA00022679"/>
    </source>
</evidence>
<comment type="similarity">
    <text evidence="1">Belongs to the UDP-glycosyltransferase family.</text>
</comment>
<keyword evidence="4" id="KW-0808">Transferase</keyword>
<evidence type="ECO:0000256" key="6">
    <source>
        <dbReference type="SAM" id="SignalP"/>
    </source>
</evidence>
<feature type="chain" id="PRO_5005656436" description="glucuronosyltransferase" evidence="6">
    <location>
        <begin position="22"/>
        <end position="95"/>
    </location>
</feature>
<dbReference type="Gene3D" id="3.40.50.2000">
    <property type="entry name" value="Glycogen Phosphorylase B"/>
    <property type="match status" value="1"/>
</dbReference>
<proteinExistence type="inferred from homology"/>
<dbReference type="SUPFAM" id="SSF53756">
    <property type="entry name" value="UDP-Glycosyltransferase/glycogen phosphorylase"/>
    <property type="match status" value="1"/>
</dbReference>
<dbReference type="PANTHER" id="PTHR48043">
    <property type="entry name" value="EG:EG0003.4 PROTEIN-RELATED"/>
    <property type="match status" value="1"/>
</dbReference>
<accession>A0A0M3HJY8</accession>
<dbReference type="Pfam" id="PF00201">
    <property type="entry name" value="UDPGT"/>
    <property type="match status" value="1"/>
</dbReference>
<sequence length="95" mass="10611">MFSCYLILLVNFVDFLQYAHPGHPKLSAFVTHGGQNSVIESTNAGIPMICVPLFGDQMRNAKMAEKRNVAFLVDKRFISSDSLSDAIRTVLYNQT</sequence>
<keyword evidence="7" id="KW-1185">Reference proteome</keyword>
<dbReference type="PANTHER" id="PTHR48043:SF145">
    <property type="entry name" value="FI06409P-RELATED"/>
    <property type="match status" value="1"/>
</dbReference>
<dbReference type="InterPro" id="IPR002213">
    <property type="entry name" value="UDP_glucos_trans"/>
</dbReference>
<evidence type="ECO:0000256" key="3">
    <source>
        <dbReference type="ARBA" id="ARBA00022676"/>
    </source>
</evidence>
<evidence type="ECO:0000313" key="7">
    <source>
        <dbReference type="Proteomes" id="UP000036681"/>
    </source>
</evidence>
<evidence type="ECO:0000256" key="2">
    <source>
        <dbReference type="ARBA" id="ARBA00012544"/>
    </source>
</evidence>
<reference evidence="8" key="1">
    <citation type="submission" date="2017-02" db="UniProtKB">
        <authorList>
            <consortium name="WormBaseParasite"/>
        </authorList>
    </citation>
    <scope>IDENTIFICATION</scope>
</reference>
<feature type="signal peptide" evidence="6">
    <location>
        <begin position="1"/>
        <end position="21"/>
    </location>
</feature>
<dbReference type="GO" id="GO:0015020">
    <property type="term" value="F:glucuronosyltransferase activity"/>
    <property type="evidence" value="ECO:0007669"/>
    <property type="project" value="UniProtKB-EC"/>
</dbReference>
<protein>
    <recommendedName>
        <fullName evidence="2">glucuronosyltransferase</fullName>
        <ecNumber evidence="2">2.4.1.17</ecNumber>
    </recommendedName>
</protein>
<keyword evidence="3" id="KW-0328">Glycosyltransferase</keyword>